<evidence type="ECO:0000313" key="1">
    <source>
        <dbReference type="EMBL" id="CAG8816337.1"/>
    </source>
</evidence>
<evidence type="ECO:0000313" key="2">
    <source>
        <dbReference type="Proteomes" id="UP000789396"/>
    </source>
</evidence>
<comment type="caution">
    <text evidence="1">The sequence shown here is derived from an EMBL/GenBank/DDBJ whole genome shotgun (WGS) entry which is preliminary data.</text>
</comment>
<dbReference type="Proteomes" id="UP000789396">
    <property type="component" value="Unassembled WGS sequence"/>
</dbReference>
<dbReference type="AlphaFoldDB" id="A0A9N9K9V3"/>
<protein>
    <submittedName>
        <fullName evidence="1">10843_t:CDS:1</fullName>
    </submittedName>
</protein>
<dbReference type="EMBL" id="CAJVPZ010092665">
    <property type="protein sequence ID" value="CAG8816337.1"/>
    <property type="molecule type" value="Genomic_DNA"/>
</dbReference>
<proteinExistence type="predicted"/>
<feature type="non-terminal residue" evidence="1">
    <location>
        <position position="1"/>
    </location>
</feature>
<organism evidence="1 2">
    <name type="scientific">Racocetra fulgida</name>
    <dbReference type="NCBI Taxonomy" id="60492"/>
    <lineage>
        <taxon>Eukaryota</taxon>
        <taxon>Fungi</taxon>
        <taxon>Fungi incertae sedis</taxon>
        <taxon>Mucoromycota</taxon>
        <taxon>Glomeromycotina</taxon>
        <taxon>Glomeromycetes</taxon>
        <taxon>Diversisporales</taxon>
        <taxon>Gigasporaceae</taxon>
        <taxon>Racocetra</taxon>
    </lineage>
</organism>
<feature type="non-terminal residue" evidence="1">
    <location>
        <position position="50"/>
    </location>
</feature>
<name>A0A9N9K9V3_9GLOM</name>
<gene>
    <name evidence="1" type="ORF">RFULGI_LOCUS19255</name>
</gene>
<reference evidence="1" key="1">
    <citation type="submission" date="2021-06" db="EMBL/GenBank/DDBJ databases">
        <authorList>
            <person name="Kallberg Y."/>
            <person name="Tangrot J."/>
            <person name="Rosling A."/>
        </authorList>
    </citation>
    <scope>NUCLEOTIDE SEQUENCE</scope>
    <source>
        <strain evidence="1">IN212</strain>
    </source>
</reference>
<keyword evidence="2" id="KW-1185">Reference proteome</keyword>
<sequence length="50" mass="5736">VWADISADMIINLFKKCGILHGIETKSEEQIVILVDDKENYPIIYIENLS</sequence>
<accession>A0A9N9K9V3</accession>